<keyword evidence="12" id="KW-0969">Cilium</keyword>
<keyword evidence="5" id="KW-1003">Cell membrane</keyword>
<dbReference type="GO" id="GO:0005886">
    <property type="term" value="C:plasma membrane"/>
    <property type="evidence" value="ECO:0007669"/>
    <property type="project" value="UniProtKB-SubCell"/>
</dbReference>
<evidence type="ECO:0000256" key="6">
    <source>
        <dbReference type="ARBA" id="ARBA00022500"/>
    </source>
</evidence>
<keyword evidence="8" id="KW-0653">Protein transport</keyword>
<accession>A0A4R2L211</accession>
<keyword evidence="9" id="KW-0472">Membrane</keyword>
<dbReference type="Gene3D" id="1.10.287.1700">
    <property type="match status" value="1"/>
</dbReference>
<dbReference type="NCBIfam" id="TIGR02473">
    <property type="entry name" value="flagell_FliJ"/>
    <property type="match status" value="1"/>
</dbReference>
<evidence type="ECO:0000256" key="2">
    <source>
        <dbReference type="ARBA" id="ARBA00010004"/>
    </source>
</evidence>
<dbReference type="EMBL" id="SLWX01000004">
    <property type="protein sequence ID" value="TCO76598.1"/>
    <property type="molecule type" value="Genomic_DNA"/>
</dbReference>
<evidence type="ECO:0000256" key="9">
    <source>
        <dbReference type="ARBA" id="ARBA00023136"/>
    </source>
</evidence>
<name>A0A4R2L211_9GAMM</name>
<evidence type="ECO:0000256" key="10">
    <source>
        <dbReference type="ARBA" id="ARBA00023225"/>
    </source>
</evidence>
<dbReference type="Proteomes" id="UP000294980">
    <property type="component" value="Unassembled WGS sequence"/>
</dbReference>
<proteinExistence type="inferred from homology"/>
<dbReference type="GO" id="GO:0071973">
    <property type="term" value="P:bacterial-type flagellum-dependent cell motility"/>
    <property type="evidence" value="ECO:0007669"/>
    <property type="project" value="InterPro"/>
</dbReference>
<comment type="similarity">
    <text evidence="2">Belongs to the FliJ family.</text>
</comment>
<keyword evidence="4" id="KW-0813">Transport</keyword>
<comment type="caution">
    <text evidence="12">The sequence shown here is derived from an EMBL/GenBank/DDBJ whole genome shotgun (WGS) entry which is preliminary data.</text>
</comment>
<dbReference type="PANTHER" id="PTHR38786">
    <property type="entry name" value="FLAGELLAR FLIJ PROTEIN"/>
    <property type="match status" value="1"/>
</dbReference>
<evidence type="ECO:0000256" key="5">
    <source>
        <dbReference type="ARBA" id="ARBA00022475"/>
    </source>
</evidence>
<comment type="subcellular location">
    <subcellularLocation>
        <location evidence="1">Cell membrane</location>
        <topology evidence="1">Peripheral membrane protein</topology>
        <orientation evidence="1">Cytoplasmic side</orientation>
    </subcellularLocation>
</comment>
<dbReference type="OrthoDB" id="5732842at2"/>
<gene>
    <name evidence="12" type="ORF">EV688_10452</name>
</gene>
<keyword evidence="12" id="KW-0966">Cell projection</keyword>
<keyword evidence="11" id="KW-0175">Coiled coil</keyword>
<keyword evidence="10" id="KW-1006">Bacterial flagellum protein export</keyword>
<evidence type="ECO:0000313" key="12">
    <source>
        <dbReference type="EMBL" id="TCO76598.1"/>
    </source>
</evidence>
<evidence type="ECO:0000256" key="4">
    <source>
        <dbReference type="ARBA" id="ARBA00022448"/>
    </source>
</evidence>
<dbReference type="Pfam" id="PF02050">
    <property type="entry name" value="FliJ"/>
    <property type="match status" value="1"/>
</dbReference>
<keyword evidence="13" id="KW-1185">Reference proteome</keyword>
<dbReference type="AlphaFoldDB" id="A0A4R2L211"/>
<evidence type="ECO:0000313" key="13">
    <source>
        <dbReference type="Proteomes" id="UP000294980"/>
    </source>
</evidence>
<evidence type="ECO:0000256" key="1">
    <source>
        <dbReference type="ARBA" id="ARBA00004413"/>
    </source>
</evidence>
<dbReference type="GO" id="GO:0009288">
    <property type="term" value="C:bacterial-type flagellum"/>
    <property type="evidence" value="ECO:0007669"/>
    <property type="project" value="InterPro"/>
</dbReference>
<protein>
    <recommendedName>
        <fullName evidence="3">Flagellar FliJ protein</fullName>
    </recommendedName>
</protein>
<evidence type="ECO:0000256" key="8">
    <source>
        <dbReference type="ARBA" id="ARBA00022927"/>
    </source>
</evidence>
<dbReference type="PANTHER" id="PTHR38786:SF1">
    <property type="entry name" value="FLAGELLAR FLIJ PROTEIN"/>
    <property type="match status" value="1"/>
</dbReference>
<dbReference type="InterPro" id="IPR052570">
    <property type="entry name" value="FliJ"/>
</dbReference>
<dbReference type="GO" id="GO:0015031">
    <property type="term" value="P:protein transport"/>
    <property type="evidence" value="ECO:0007669"/>
    <property type="project" value="UniProtKB-KW"/>
</dbReference>
<keyword evidence="6" id="KW-0145">Chemotaxis</keyword>
<reference evidence="12 13" key="1">
    <citation type="submission" date="2019-03" db="EMBL/GenBank/DDBJ databases">
        <title>Genomic Encyclopedia of Type Strains, Phase IV (KMG-IV): sequencing the most valuable type-strain genomes for metagenomic binning, comparative biology and taxonomic classification.</title>
        <authorList>
            <person name="Goeker M."/>
        </authorList>
    </citation>
    <scope>NUCLEOTIDE SEQUENCE [LARGE SCALE GENOMIC DNA]</scope>
    <source>
        <strain evidence="12 13">DSM 23344</strain>
    </source>
</reference>
<dbReference type="GO" id="GO:0006935">
    <property type="term" value="P:chemotaxis"/>
    <property type="evidence" value="ECO:0007669"/>
    <property type="project" value="UniProtKB-KW"/>
</dbReference>
<dbReference type="InterPro" id="IPR012823">
    <property type="entry name" value="Flagell_FliJ"/>
</dbReference>
<sequence length="149" mass="17545">MSTKRSDRLKRVAEHFGGDRDLASRRLGELRVAMDQADERLRDLRSYLDGYHAEFDQVRRAGTSAATLQNYRAFLTQLQGALEQQQRHVENARAAFERQKDVWYQARTQVRAIEQAAERKVEVERRVLDRAEQRQLDELSLQRFLGSRR</sequence>
<evidence type="ECO:0000256" key="11">
    <source>
        <dbReference type="SAM" id="Coils"/>
    </source>
</evidence>
<dbReference type="RefSeq" id="WP_117314843.1">
    <property type="nucleotide sequence ID" value="NZ_QQSW01000002.1"/>
</dbReference>
<organism evidence="12 13">
    <name type="scientific">Chromatocurvus halotolerans</name>
    <dbReference type="NCBI Taxonomy" id="1132028"/>
    <lineage>
        <taxon>Bacteria</taxon>
        <taxon>Pseudomonadati</taxon>
        <taxon>Pseudomonadota</taxon>
        <taxon>Gammaproteobacteria</taxon>
        <taxon>Cellvibrionales</taxon>
        <taxon>Halieaceae</taxon>
        <taxon>Chromatocurvus</taxon>
    </lineage>
</organism>
<evidence type="ECO:0000256" key="7">
    <source>
        <dbReference type="ARBA" id="ARBA00022795"/>
    </source>
</evidence>
<dbReference type="InterPro" id="IPR053716">
    <property type="entry name" value="Flag_assembly_chemotaxis_eff"/>
</dbReference>
<dbReference type="GO" id="GO:0044781">
    <property type="term" value="P:bacterial-type flagellum organization"/>
    <property type="evidence" value="ECO:0007669"/>
    <property type="project" value="UniProtKB-KW"/>
</dbReference>
<keyword evidence="12" id="KW-0282">Flagellum</keyword>
<feature type="coiled-coil region" evidence="11">
    <location>
        <begin position="75"/>
        <end position="134"/>
    </location>
</feature>
<keyword evidence="7" id="KW-1005">Bacterial flagellum biogenesis</keyword>
<evidence type="ECO:0000256" key="3">
    <source>
        <dbReference type="ARBA" id="ARBA00020392"/>
    </source>
</evidence>